<name>A0A1Y3B3B1_EURMA</name>
<keyword evidence="4" id="KW-0813">Transport</keyword>
<dbReference type="NCBIfam" id="TIGR00517">
    <property type="entry name" value="acyl_carrier"/>
    <property type="match status" value="1"/>
</dbReference>
<evidence type="ECO:0000256" key="3">
    <source>
        <dbReference type="ARBA" id="ARBA00010930"/>
    </source>
</evidence>
<gene>
    <name evidence="16" type="ORF">BLA29_000687</name>
</gene>
<evidence type="ECO:0000256" key="4">
    <source>
        <dbReference type="ARBA" id="ARBA00022448"/>
    </source>
</evidence>
<keyword evidence="10" id="KW-0249">Electron transport</keyword>
<proteinExistence type="inferred from homology"/>
<evidence type="ECO:0000256" key="12">
    <source>
        <dbReference type="ARBA" id="ARBA00023128"/>
    </source>
</evidence>
<comment type="caution">
    <text evidence="16">The sequence shown here is derived from an EMBL/GenBank/DDBJ whole genome shotgun (WGS) entry which is preliminary data.</text>
</comment>
<dbReference type="GO" id="GO:0000035">
    <property type="term" value="F:acyl binding"/>
    <property type="evidence" value="ECO:0007669"/>
    <property type="project" value="TreeGrafter"/>
</dbReference>
<feature type="domain" description="Carrier" evidence="15">
    <location>
        <begin position="101"/>
        <end position="176"/>
    </location>
</feature>
<dbReference type="Gene3D" id="1.10.1200.10">
    <property type="entry name" value="ACP-like"/>
    <property type="match status" value="1"/>
</dbReference>
<protein>
    <recommendedName>
        <fullName evidence="14">Acyl carrier protein</fullName>
    </recommendedName>
</protein>
<dbReference type="PROSITE" id="PS50075">
    <property type="entry name" value="CARRIER"/>
    <property type="match status" value="1"/>
</dbReference>
<reference evidence="16 17" key="1">
    <citation type="submission" date="2017-03" db="EMBL/GenBank/DDBJ databases">
        <title>Genome Survey of Euroglyphus maynei.</title>
        <authorList>
            <person name="Arlian L.G."/>
            <person name="Morgan M.S."/>
            <person name="Rider S.D."/>
        </authorList>
    </citation>
    <scope>NUCLEOTIDE SEQUENCE [LARGE SCALE GENOMIC DNA]</scope>
    <source>
        <strain evidence="16">Arlian Lab</strain>
        <tissue evidence="16">Whole body</tissue>
    </source>
</reference>
<keyword evidence="17" id="KW-1185">Reference proteome</keyword>
<dbReference type="PANTHER" id="PTHR20863">
    <property type="entry name" value="ACYL CARRIER PROTEIN"/>
    <property type="match status" value="1"/>
</dbReference>
<keyword evidence="6 14" id="KW-0444">Lipid biosynthesis</keyword>
<dbReference type="SUPFAM" id="SSF47336">
    <property type="entry name" value="ACP-like"/>
    <property type="match status" value="1"/>
</dbReference>
<dbReference type="InterPro" id="IPR009081">
    <property type="entry name" value="PP-bd_ACP"/>
</dbReference>
<dbReference type="Proteomes" id="UP000194236">
    <property type="component" value="Unassembled WGS sequence"/>
</dbReference>
<comment type="similarity">
    <text evidence="3">Belongs to the acyl carrier protein (ACP) family.</text>
</comment>
<evidence type="ECO:0000313" key="17">
    <source>
        <dbReference type="Proteomes" id="UP000194236"/>
    </source>
</evidence>
<dbReference type="OrthoDB" id="448946at2759"/>
<evidence type="ECO:0000313" key="16">
    <source>
        <dbReference type="EMBL" id="OTF75269.1"/>
    </source>
</evidence>
<dbReference type="Pfam" id="PF00550">
    <property type="entry name" value="PP-binding"/>
    <property type="match status" value="1"/>
</dbReference>
<dbReference type="InterPro" id="IPR036736">
    <property type="entry name" value="ACP-like_sf"/>
</dbReference>
<evidence type="ECO:0000256" key="6">
    <source>
        <dbReference type="ARBA" id="ARBA00022516"/>
    </source>
</evidence>
<dbReference type="PANTHER" id="PTHR20863:SF28">
    <property type="entry name" value="ACYL CARRIER PROTEIN, MITOCHONDRIAL"/>
    <property type="match status" value="1"/>
</dbReference>
<keyword evidence="7" id="KW-0597">Phosphoprotein</keyword>
<keyword evidence="13 14" id="KW-0275">Fatty acid biosynthesis</keyword>
<accession>A0A1Y3B3B1</accession>
<comment type="subcellular location">
    <subcellularLocation>
        <location evidence="1">Mitochondrion</location>
    </subcellularLocation>
</comment>
<evidence type="ECO:0000256" key="5">
    <source>
        <dbReference type="ARBA" id="ARBA00022450"/>
    </source>
</evidence>
<organism evidence="16 17">
    <name type="scientific">Euroglyphus maynei</name>
    <name type="common">Mayne's house dust mite</name>
    <dbReference type="NCBI Taxonomy" id="6958"/>
    <lineage>
        <taxon>Eukaryota</taxon>
        <taxon>Metazoa</taxon>
        <taxon>Ecdysozoa</taxon>
        <taxon>Arthropoda</taxon>
        <taxon>Chelicerata</taxon>
        <taxon>Arachnida</taxon>
        <taxon>Acari</taxon>
        <taxon>Acariformes</taxon>
        <taxon>Sarcoptiformes</taxon>
        <taxon>Astigmata</taxon>
        <taxon>Psoroptidia</taxon>
        <taxon>Analgoidea</taxon>
        <taxon>Pyroglyphidae</taxon>
        <taxon>Pyroglyphinae</taxon>
        <taxon>Euroglyphus</taxon>
    </lineage>
</organism>
<evidence type="ECO:0000256" key="2">
    <source>
        <dbReference type="ARBA" id="ARBA00005194"/>
    </source>
</evidence>
<dbReference type="InterPro" id="IPR003231">
    <property type="entry name" value="ACP"/>
</dbReference>
<evidence type="ECO:0000256" key="1">
    <source>
        <dbReference type="ARBA" id="ARBA00004173"/>
    </source>
</evidence>
<dbReference type="GO" id="GO:0005739">
    <property type="term" value="C:mitochondrion"/>
    <property type="evidence" value="ECO:0007669"/>
    <property type="project" value="UniProtKB-SubCell"/>
</dbReference>
<evidence type="ECO:0000256" key="8">
    <source>
        <dbReference type="ARBA" id="ARBA00022832"/>
    </source>
</evidence>
<evidence type="ECO:0000256" key="7">
    <source>
        <dbReference type="ARBA" id="ARBA00022553"/>
    </source>
</evidence>
<dbReference type="HAMAP" id="MF_01217">
    <property type="entry name" value="Acyl_carrier"/>
    <property type="match status" value="1"/>
</dbReference>
<dbReference type="NCBIfam" id="NF002148">
    <property type="entry name" value="PRK00982.1-2"/>
    <property type="match status" value="1"/>
</dbReference>
<evidence type="ECO:0000256" key="10">
    <source>
        <dbReference type="ARBA" id="ARBA00022982"/>
    </source>
</evidence>
<dbReference type="FunFam" id="1.10.1200.10:FF:000003">
    <property type="entry name" value="Acyl carrier protein"/>
    <property type="match status" value="1"/>
</dbReference>
<dbReference type="AlphaFoldDB" id="A0A1Y3B3B1"/>
<dbReference type="EMBL" id="MUJZ01042765">
    <property type="protein sequence ID" value="OTF75269.1"/>
    <property type="molecule type" value="Genomic_DNA"/>
</dbReference>
<keyword evidence="9" id="KW-0809">Transit peptide</keyword>
<comment type="function">
    <text evidence="14">Carrier of the growing fatty acid chain in fatty acid biosynthesis.</text>
</comment>
<evidence type="ECO:0000256" key="9">
    <source>
        <dbReference type="ARBA" id="ARBA00022946"/>
    </source>
</evidence>
<keyword evidence="12" id="KW-0496">Mitochondrion</keyword>
<evidence type="ECO:0000256" key="13">
    <source>
        <dbReference type="ARBA" id="ARBA00023160"/>
    </source>
</evidence>
<keyword evidence="8" id="KW-0276">Fatty acid metabolism</keyword>
<sequence>MAQSLRWILRSQPLSSPSSLGSQSIMSRFWLWPIKPNNQQQLLIAPVSIIHRSVQNDSPMMLMSTWSSHYSHDKQLNKHMDQTKPMTMIKRNVHKPTLTVDFIRERIMLVLRLYDKIDPDKLTPDSHFYKDLGLDSLDHVEIIMAIEDEFHFEIPDADAEKLNTPRDILNYIQIKEEVYSELEHHDDHHTEGHH</sequence>
<evidence type="ECO:0000256" key="11">
    <source>
        <dbReference type="ARBA" id="ARBA00023098"/>
    </source>
</evidence>
<dbReference type="GO" id="GO:0000036">
    <property type="term" value="F:acyl carrier activity"/>
    <property type="evidence" value="ECO:0007669"/>
    <property type="project" value="TreeGrafter"/>
</dbReference>
<comment type="pathway">
    <text evidence="2">Lipid metabolism; fatty acid biosynthesis.</text>
</comment>
<evidence type="ECO:0000256" key="14">
    <source>
        <dbReference type="RuleBase" id="RU000722"/>
    </source>
</evidence>
<evidence type="ECO:0000259" key="15">
    <source>
        <dbReference type="PROSITE" id="PS50075"/>
    </source>
</evidence>
<keyword evidence="5 14" id="KW-0596">Phosphopantetheine</keyword>
<keyword evidence="11" id="KW-0443">Lipid metabolism</keyword>